<dbReference type="Pfam" id="PF00072">
    <property type="entry name" value="Response_reg"/>
    <property type="match status" value="1"/>
</dbReference>
<dbReference type="InterPro" id="IPR050595">
    <property type="entry name" value="Bact_response_regulator"/>
</dbReference>
<keyword evidence="5" id="KW-1185">Reference proteome</keyword>
<keyword evidence="1 2" id="KW-0597">Phosphoprotein</keyword>
<evidence type="ECO:0000313" key="5">
    <source>
        <dbReference type="Proteomes" id="UP000825679"/>
    </source>
</evidence>
<dbReference type="PANTHER" id="PTHR44591:SF3">
    <property type="entry name" value="RESPONSE REGULATORY DOMAIN-CONTAINING PROTEIN"/>
    <property type="match status" value="1"/>
</dbReference>
<evidence type="ECO:0000313" key="4">
    <source>
        <dbReference type="EMBL" id="QZA78947.1"/>
    </source>
</evidence>
<evidence type="ECO:0000256" key="1">
    <source>
        <dbReference type="ARBA" id="ARBA00022553"/>
    </source>
</evidence>
<dbReference type="PROSITE" id="PS50110">
    <property type="entry name" value="RESPONSE_REGULATORY"/>
    <property type="match status" value="1"/>
</dbReference>
<dbReference type="SMART" id="SM00448">
    <property type="entry name" value="REC"/>
    <property type="match status" value="1"/>
</dbReference>
<feature type="modified residue" description="4-aspartylphosphate" evidence="2">
    <location>
        <position position="57"/>
    </location>
</feature>
<dbReference type="InterPro" id="IPR001789">
    <property type="entry name" value="Sig_transdc_resp-reg_receiver"/>
</dbReference>
<accession>A0ABX8Z9E2</accession>
<dbReference type="InterPro" id="IPR011006">
    <property type="entry name" value="CheY-like_superfamily"/>
</dbReference>
<evidence type="ECO:0000256" key="2">
    <source>
        <dbReference type="PROSITE-ProRule" id="PRU00169"/>
    </source>
</evidence>
<dbReference type="PANTHER" id="PTHR44591">
    <property type="entry name" value="STRESS RESPONSE REGULATOR PROTEIN 1"/>
    <property type="match status" value="1"/>
</dbReference>
<organism evidence="4 5">
    <name type="scientific">Deefgea tanakiae</name>
    <dbReference type="NCBI Taxonomy" id="2865840"/>
    <lineage>
        <taxon>Bacteria</taxon>
        <taxon>Pseudomonadati</taxon>
        <taxon>Pseudomonadota</taxon>
        <taxon>Betaproteobacteria</taxon>
        <taxon>Neisseriales</taxon>
        <taxon>Chitinibacteraceae</taxon>
        <taxon>Deefgea</taxon>
    </lineage>
</organism>
<dbReference type="Gene3D" id="3.40.50.2300">
    <property type="match status" value="1"/>
</dbReference>
<feature type="domain" description="Response regulatory" evidence="3">
    <location>
        <begin position="6"/>
        <end position="124"/>
    </location>
</feature>
<proteinExistence type="predicted"/>
<reference evidence="4 5" key="1">
    <citation type="submission" date="2021-08" db="EMBL/GenBank/DDBJ databases">
        <title>complete genome sequencing of Deefgea sp. D25.</title>
        <authorList>
            <person name="Bae J.-W."/>
            <person name="Gim D.-H."/>
        </authorList>
    </citation>
    <scope>NUCLEOTIDE SEQUENCE [LARGE SCALE GENOMIC DNA]</scope>
    <source>
        <strain evidence="4 5">D25</strain>
    </source>
</reference>
<gene>
    <name evidence="4" type="ORF">K4H28_05985</name>
</gene>
<dbReference type="EMBL" id="CP081150">
    <property type="protein sequence ID" value="QZA78947.1"/>
    <property type="molecule type" value="Genomic_DNA"/>
</dbReference>
<dbReference type="Proteomes" id="UP000825679">
    <property type="component" value="Chromosome"/>
</dbReference>
<protein>
    <submittedName>
        <fullName evidence="4">Response regulator</fullName>
    </submittedName>
</protein>
<dbReference type="SUPFAM" id="SSF52172">
    <property type="entry name" value="CheY-like"/>
    <property type="match status" value="1"/>
</dbReference>
<name>A0ABX8Z9E2_9NEIS</name>
<sequence length="131" mass="14115">MQALNQIAIIEDDADIRSLLELSLTTLGGYTITAYSLASIAIKHLEGNTLPQMIVLDVMMPELSGPEFIPLLRALPHGCAVCIVMLTAKASTEELAPLIAAGANFVASKPFDPMLLPELLNHFWSEFHAGV</sequence>
<dbReference type="RefSeq" id="WP_221007466.1">
    <property type="nucleotide sequence ID" value="NZ_CP081150.1"/>
</dbReference>
<evidence type="ECO:0000259" key="3">
    <source>
        <dbReference type="PROSITE" id="PS50110"/>
    </source>
</evidence>